<evidence type="ECO:0000256" key="4">
    <source>
        <dbReference type="SAM" id="MobiDB-lite"/>
    </source>
</evidence>
<dbReference type="EMBL" id="CAXAMN010025772">
    <property type="protein sequence ID" value="CAK9097748.1"/>
    <property type="molecule type" value="Genomic_DNA"/>
</dbReference>
<feature type="signal peptide" evidence="5">
    <location>
        <begin position="1"/>
        <end position="22"/>
    </location>
</feature>
<feature type="domain" description="Protease Do-like PDZ" evidence="6">
    <location>
        <begin position="374"/>
        <end position="483"/>
    </location>
</feature>
<evidence type="ECO:0000259" key="6">
    <source>
        <dbReference type="Pfam" id="PF17815"/>
    </source>
</evidence>
<dbReference type="PANTHER" id="PTHR45980:SF9">
    <property type="entry name" value="PROTEASE DO-LIKE 10, MITOCHONDRIAL-RELATED"/>
    <property type="match status" value="1"/>
</dbReference>
<feature type="chain" id="PRO_5045986471" description="Protease Do-like PDZ domain-containing protein" evidence="5">
    <location>
        <begin position="23"/>
        <end position="521"/>
    </location>
</feature>
<dbReference type="PANTHER" id="PTHR45980">
    <property type="match status" value="1"/>
</dbReference>
<accession>A0ABP0RDB0</accession>
<gene>
    <name evidence="7" type="ORF">CCMP2556_LOCUS46367</name>
</gene>
<name>A0ABP0RDB0_9DINO</name>
<keyword evidence="5" id="KW-0732">Signal</keyword>
<dbReference type="Proteomes" id="UP001642484">
    <property type="component" value="Unassembled WGS sequence"/>
</dbReference>
<keyword evidence="1" id="KW-0645">Protease</keyword>
<evidence type="ECO:0000256" key="3">
    <source>
        <dbReference type="ARBA" id="ARBA00022825"/>
    </source>
</evidence>
<keyword evidence="2" id="KW-0378">Hydrolase</keyword>
<reference evidence="7 8" key="1">
    <citation type="submission" date="2024-02" db="EMBL/GenBank/DDBJ databases">
        <authorList>
            <person name="Chen Y."/>
            <person name="Shah S."/>
            <person name="Dougan E. K."/>
            <person name="Thang M."/>
            <person name="Chan C."/>
        </authorList>
    </citation>
    <scope>NUCLEOTIDE SEQUENCE [LARGE SCALE GENOMIC DNA]</scope>
</reference>
<evidence type="ECO:0000313" key="8">
    <source>
        <dbReference type="Proteomes" id="UP001642484"/>
    </source>
</evidence>
<evidence type="ECO:0000256" key="2">
    <source>
        <dbReference type="ARBA" id="ARBA00022801"/>
    </source>
</evidence>
<dbReference type="InterPro" id="IPR041517">
    <property type="entry name" value="DEGP_PDZ"/>
</dbReference>
<proteinExistence type="predicted"/>
<comment type="caution">
    <text evidence="7">The sequence shown here is derived from an EMBL/GenBank/DDBJ whole genome shotgun (WGS) entry which is preliminary data.</text>
</comment>
<keyword evidence="3" id="KW-0720">Serine protease</keyword>
<dbReference type="Pfam" id="PF17815">
    <property type="entry name" value="PDZ_3"/>
    <property type="match status" value="1"/>
</dbReference>
<organism evidence="7 8">
    <name type="scientific">Durusdinium trenchii</name>
    <dbReference type="NCBI Taxonomy" id="1381693"/>
    <lineage>
        <taxon>Eukaryota</taxon>
        <taxon>Sar</taxon>
        <taxon>Alveolata</taxon>
        <taxon>Dinophyceae</taxon>
        <taxon>Suessiales</taxon>
        <taxon>Symbiodiniaceae</taxon>
        <taxon>Durusdinium</taxon>
    </lineage>
</organism>
<dbReference type="Gene3D" id="3.20.190.20">
    <property type="match status" value="1"/>
</dbReference>
<feature type="region of interest" description="Disordered" evidence="4">
    <location>
        <begin position="494"/>
        <end position="521"/>
    </location>
</feature>
<sequence length="521" mass="57922">MRRARVLPLLLLPLRYYQTVVGMPRFQQLEPQSSTRIVVEARCFFALLDAWRVLWDHLNLGLQESDLAPYLVQGQSVASRGELKLRALSYFASGQEEDTVGPVLALLDVEARRKLENLLEEHPKMPPHRQDFLRTQTEEVLPRARAALQNASDALRSGSAARWATLPSWTANVQVLQAALKQIETPEMAEMGASQGRGQEEDVGHWLTEVTGGKNHLKFYRNLQVGASKKKEVPQGVKAELDGAIVAEGEGDELPQLQAIVECKWGLSMYGDLQKMESGEAQFQVGRSGKSLKLQLPKGLEVKYFMGHLPDGEGEGDSLDRLLRPSALRQEKGRLLSSTFSPGCAARASMELVEAPKDFQGPWAVLVELPEDEVARAQARVDAFLQDVLQRMERGTLSIYVRVLAHPCNLGYHNLSNLILSRFAGQQLKNLAELARAVSRCEEEQLVFHFQRPHGDGGELVVLDRHEAHDAEAEILAQHLIGAPCMVRCDGQGEPRPLDEVPEVPVGQVREDAGNRSEGQW</sequence>
<evidence type="ECO:0000313" key="7">
    <source>
        <dbReference type="EMBL" id="CAK9097748.1"/>
    </source>
</evidence>
<dbReference type="InterPro" id="IPR046449">
    <property type="entry name" value="DEGP_PDZ_sf"/>
</dbReference>
<keyword evidence="8" id="KW-1185">Reference proteome</keyword>
<protein>
    <recommendedName>
        <fullName evidence="6">Protease Do-like PDZ domain-containing protein</fullName>
    </recommendedName>
</protein>
<evidence type="ECO:0000256" key="5">
    <source>
        <dbReference type="SAM" id="SignalP"/>
    </source>
</evidence>
<evidence type="ECO:0000256" key="1">
    <source>
        <dbReference type="ARBA" id="ARBA00022670"/>
    </source>
</evidence>